<dbReference type="Proteomes" id="UP001523565">
    <property type="component" value="Unassembled WGS sequence"/>
</dbReference>
<keyword evidence="1" id="KW-0472">Membrane</keyword>
<proteinExistence type="predicted"/>
<name>A0ABT1EGD9_9FIRM</name>
<reference evidence="2 3" key="1">
    <citation type="journal article" date="2022" name="Genome Biol. Evol.">
        <title>Host diet, physiology and behaviors set the stage for Lachnospiraceae cladogenesis.</title>
        <authorList>
            <person name="Vera-Ponce De Leon A."/>
            <person name="Schneider M."/>
            <person name="Jahnes B.C."/>
            <person name="Sadowski V."/>
            <person name="Camuy-Velez L.A."/>
            <person name="Duan J."/>
            <person name="Sabree Z.L."/>
        </authorList>
    </citation>
    <scope>NUCLEOTIDE SEQUENCE [LARGE SCALE GENOMIC DNA]</scope>
    <source>
        <strain evidence="2 3">PAL227</strain>
    </source>
</reference>
<organism evidence="2 3">
    <name type="scientific">Ohessyouella blattaphilus</name>
    <dbReference type="NCBI Taxonomy" id="2949333"/>
    <lineage>
        <taxon>Bacteria</taxon>
        <taxon>Bacillati</taxon>
        <taxon>Bacillota</taxon>
        <taxon>Clostridia</taxon>
        <taxon>Lachnospirales</taxon>
        <taxon>Lachnospiraceae</taxon>
        <taxon>Ohessyouella</taxon>
    </lineage>
</organism>
<keyword evidence="3" id="KW-1185">Reference proteome</keyword>
<feature type="transmembrane region" description="Helical" evidence="1">
    <location>
        <begin position="37"/>
        <end position="57"/>
    </location>
</feature>
<comment type="caution">
    <text evidence="2">The sequence shown here is derived from an EMBL/GenBank/DDBJ whole genome shotgun (WGS) entry which is preliminary data.</text>
</comment>
<evidence type="ECO:0000313" key="3">
    <source>
        <dbReference type="Proteomes" id="UP001523565"/>
    </source>
</evidence>
<evidence type="ECO:0000256" key="1">
    <source>
        <dbReference type="SAM" id="Phobius"/>
    </source>
</evidence>
<sequence>MKKIMAMVGSGILSVIQLFLMLFHAVGLLSGTGQGALMLWLILEALVLLILGLGHGTKKGHNRVRKK</sequence>
<keyword evidence="1" id="KW-0812">Transmembrane</keyword>
<accession>A0ABT1EGD9</accession>
<feature type="transmembrane region" description="Helical" evidence="1">
    <location>
        <begin position="12"/>
        <end position="31"/>
    </location>
</feature>
<gene>
    <name evidence="2" type="ORF">NK118_00605</name>
</gene>
<dbReference type="RefSeq" id="WP_262067658.1">
    <property type="nucleotide sequence ID" value="NZ_JAMXOC010000001.1"/>
</dbReference>
<evidence type="ECO:0000313" key="2">
    <source>
        <dbReference type="EMBL" id="MCP1108751.1"/>
    </source>
</evidence>
<keyword evidence="1" id="KW-1133">Transmembrane helix</keyword>
<protein>
    <submittedName>
        <fullName evidence="2">Uncharacterized protein</fullName>
    </submittedName>
</protein>
<dbReference type="EMBL" id="JAMZFV010000001">
    <property type="protein sequence ID" value="MCP1108751.1"/>
    <property type="molecule type" value="Genomic_DNA"/>
</dbReference>